<feature type="domain" description="Effector-associated" evidence="2">
    <location>
        <begin position="14"/>
        <end position="58"/>
    </location>
</feature>
<keyword evidence="4" id="KW-1185">Reference proteome</keyword>
<dbReference type="Pfam" id="PF19962">
    <property type="entry name" value="EAD9"/>
    <property type="match status" value="1"/>
</dbReference>
<comment type="caution">
    <text evidence="3">The sequence shown here is derived from an EMBL/GenBank/DDBJ whole genome shotgun (WGS) entry which is preliminary data.</text>
</comment>
<keyword evidence="1" id="KW-0175">Coiled coil</keyword>
<evidence type="ECO:0000313" key="3">
    <source>
        <dbReference type="EMBL" id="MBM6818896.1"/>
    </source>
</evidence>
<evidence type="ECO:0000259" key="2">
    <source>
        <dbReference type="Pfam" id="PF19962"/>
    </source>
</evidence>
<proteinExistence type="predicted"/>
<reference evidence="3 4" key="1">
    <citation type="journal article" date="2021" name="Sci. Rep.">
        <title>The distribution of antibiotic resistance genes in chicken gut microbiota commensals.</title>
        <authorList>
            <person name="Juricova H."/>
            <person name="Matiasovicova J."/>
            <person name="Kubasova T."/>
            <person name="Cejkova D."/>
            <person name="Rychlik I."/>
        </authorList>
    </citation>
    <scope>NUCLEOTIDE SEQUENCE [LARGE SCALE GENOMIC DNA]</scope>
    <source>
        <strain evidence="3 4">An435</strain>
    </source>
</reference>
<protein>
    <recommendedName>
        <fullName evidence="2">Effector-associated domain-containing protein</fullName>
    </recommendedName>
</protein>
<gene>
    <name evidence="3" type="ORF">H6A19_06025</name>
</gene>
<dbReference type="InterPro" id="IPR045438">
    <property type="entry name" value="EAD9"/>
</dbReference>
<evidence type="ECO:0000256" key="1">
    <source>
        <dbReference type="SAM" id="Coils"/>
    </source>
</evidence>
<accession>A0ABS2FEZ4</accession>
<dbReference type="Proteomes" id="UP000767334">
    <property type="component" value="Unassembled WGS sequence"/>
</dbReference>
<evidence type="ECO:0000313" key="4">
    <source>
        <dbReference type="Proteomes" id="UP000767334"/>
    </source>
</evidence>
<dbReference type="RefSeq" id="WP_148321710.1">
    <property type="nucleotide sequence ID" value="NZ_JACJLL010000026.1"/>
</dbReference>
<name>A0ABS2FEZ4_9CLOT</name>
<organism evidence="3 4">
    <name type="scientific">Clostridium saudiense</name>
    <dbReference type="NCBI Taxonomy" id="1414720"/>
    <lineage>
        <taxon>Bacteria</taxon>
        <taxon>Bacillati</taxon>
        <taxon>Bacillota</taxon>
        <taxon>Clostridia</taxon>
        <taxon>Eubacteriales</taxon>
        <taxon>Clostridiaceae</taxon>
        <taxon>Clostridium</taxon>
    </lineage>
</organism>
<dbReference type="EMBL" id="JACJLL010000026">
    <property type="protein sequence ID" value="MBM6818896.1"/>
    <property type="molecule type" value="Genomic_DNA"/>
</dbReference>
<feature type="coiled-coil region" evidence="1">
    <location>
        <begin position="28"/>
        <end position="55"/>
    </location>
</feature>
<sequence>MGKSAWEYTLEIISLATDIDNLNSKLSVTDNIRERERLSSKIDDLESRLFEVKDKLKKVNII</sequence>